<dbReference type="PROSITE" id="PS50020">
    <property type="entry name" value="WW_DOMAIN_2"/>
    <property type="match status" value="2"/>
</dbReference>
<proteinExistence type="predicted"/>
<dbReference type="GO" id="GO:0045292">
    <property type="term" value="P:mRNA cis splicing, via spliceosome"/>
    <property type="evidence" value="ECO:0007669"/>
    <property type="project" value="InterPro"/>
</dbReference>
<protein>
    <submittedName>
        <fullName evidence="10">Pre-mRNA-processing protein prp40</fullName>
    </submittedName>
</protein>
<organism evidence="10 11">
    <name type="scientific">Zancudomyces culisetae</name>
    <name type="common">Gut fungus</name>
    <name type="synonym">Smittium culisetae</name>
    <dbReference type="NCBI Taxonomy" id="1213189"/>
    <lineage>
        <taxon>Eukaryota</taxon>
        <taxon>Fungi</taxon>
        <taxon>Fungi incertae sedis</taxon>
        <taxon>Zoopagomycota</taxon>
        <taxon>Kickxellomycotina</taxon>
        <taxon>Harpellomycetes</taxon>
        <taxon>Harpellales</taxon>
        <taxon>Legeriomycetaceae</taxon>
        <taxon>Zancudomyces</taxon>
    </lineage>
</organism>
<keyword evidence="5" id="KW-0539">Nucleus</keyword>
<dbReference type="PANTHER" id="PTHR11864:SF0">
    <property type="entry name" value="PRP40 PRE-MRNA PROCESSING FACTOR 40 HOMOLOG A (YEAST)"/>
    <property type="match status" value="1"/>
</dbReference>
<dbReference type="InterPro" id="IPR036517">
    <property type="entry name" value="FF_domain_sf"/>
</dbReference>
<evidence type="ECO:0000256" key="6">
    <source>
        <dbReference type="SAM" id="Coils"/>
    </source>
</evidence>
<dbReference type="InterPro" id="IPR002713">
    <property type="entry name" value="FF_domain"/>
</dbReference>
<comment type="caution">
    <text evidence="10">The sequence shown here is derived from an EMBL/GenBank/DDBJ whole genome shotgun (WGS) entry which is preliminary data.</text>
</comment>
<evidence type="ECO:0000313" key="11">
    <source>
        <dbReference type="Proteomes" id="UP000188320"/>
    </source>
</evidence>
<feature type="domain" description="FF" evidence="9">
    <location>
        <begin position="537"/>
        <end position="591"/>
    </location>
</feature>
<dbReference type="EMBL" id="LSSK01000130">
    <property type="protein sequence ID" value="OMH84927.1"/>
    <property type="molecule type" value="Genomic_DNA"/>
</dbReference>
<feature type="region of interest" description="Disordered" evidence="7">
    <location>
        <begin position="318"/>
        <end position="338"/>
    </location>
</feature>
<feature type="domain" description="FF" evidence="9">
    <location>
        <begin position="714"/>
        <end position="776"/>
    </location>
</feature>
<feature type="compositionally biased region" description="Basic and acidic residues" evidence="7">
    <location>
        <begin position="908"/>
        <end position="924"/>
    </location>
</feature>
<dbReference type="GO" id="GO:0071004">
    <property type="term" value="C:U2-type prespliceosome"/>
    <property type="evidence" value="ECO:0007669"/>
    <property type="project" value="TreeGrafter"/>
</dbReference>
<dbReference type="Gene3D" id="1.10.10.440">
    <property type="entry name" value="FF domain"/>
    <property type="match status" value="3"/>
</dbReference>
<evidence type="ECO:0000313" key="10">
    <source>
        <dbReference type="EMBL" id="OMH84927.1"/>
    </source>
</evidence>
<accession>A0A1R1PVC2</accession>
<dbReference type="InterPro" id="IPR001202">
    <property type="entry name" value="WW_dom"/>
</dbReference>
<keyword evidence="2" id="KW-0507">mRNA processing</keyword>
<dbReference type="Pfam" id="PF01846">
    <property type="entry name" value="FF"/>
    <property type="match status" value="3"/>
</dbReference>
<dbReference type="InterPro" id="IPR036020">
    <property type="entry name" value="WW_dom_sf"/>
</dbReference>
<dbReference type="Gene3D" id="2.20.70.10">
    <property type="match status" value="2"/>
</dbReference>
<evidence type="ECO:0000256" key="2">
    <source>
        <dbReference type="ARBA" id="ARBA00022664"/>
    </source>
</evidence>
<name>A0A1R1PVC2_ZANCU</name>
<dbReference type="Pfam" id="PF00397">
    <property type="entry name" value="WW"/>
    <property type="match status" value="2"/>
</dbReference>
<dbReference type="AlphaFoldDB" id="A0A1R1PVC2"/>
<evidence type="ECO:0000256" key="4">
    <source>
        <dbReference type="ARBA" id="ARBA00023187"/>
    </source>
</evidence>
<dbReference type="SMART" id="SM00456">
    <property type="entry name" value="WW"/>
    <property type="match status" value="2"/>
</dbReference>
<dbReference type="InterPro" id="IPR039726">
    <property type="entry name" value="Prp40-like"/>
</dbReference>
<evidence type="ECO:0000256" key="1">
    <source>
        <dbReference type="ARBA" id="ARBA00004123"/>
    </source>
</evidence>
<dbReference type="PROSITE" id="PS01159">
    <property type="entry name" value="WW_DOMAIN_1"/>
    <property type="match status" value="2"/>
</dbReference>
<dbReference type="SUPFAM" id="SSF81698">
    <property type="entry name" value="FF domain"/>
    <property type="match status" value="3"/>
</dbReference>
<dbReference type="Proteomes" id="UP000188320">
    <property type="component" value="Unassembled WGS sequence"/>
</dbReference>
<comment type="subcellular location">
    <subcellularLocation>
        <location evidence="1">Nucleus</location>
    </subcellularLocation>
</comment>
<dbReference type="GO" id="GO:0005685">
    <property type="term" value="C:U1 snRNP"/>
    <property type="evidence" value="ECO:0007669"/>
    <property type="project" value="TreeGrafter"/>
</dbReference>
<feature type="domain" description="WW" evidence="8">
    <location>
        <begin position="420"/>
        <end position="447"/>
    </location>
</feature>
<dbReference type="FunFam" id="1.10.10.440:FF:000013">
    <property type="entry name" value="pre-mRNA-processing protein 40A isoform X1"/>
    <property type="match status" value="1"/>
</dbReference>
<feature type="domain" description="WW" evidence="8">
    <location>
        <begin position="371"/>
        <end position="398"/>
    </location>
</feature>
<dbReference type="OrthoDB" id="187617at2759"/>
<keyword evidence="4" id="KW-0508">mRNA splicing</keyword>
<keyword evidence="3" id="KW-0677">Repeat</keyword>
<feature type="coiled-coil region" evidence="6">
    <location>
        <begin position="521"/>
        <end position="548"/>
    </location>
</feature>
<dbReference type="PANTHER" id="PTHR11864">
    <property type="entry name" value="PRE-MRNA-PROCESSING PROTEIN PRP40"/>
    <property type="match status" value="1"/>
</dbReference>
<dbReference type="CDD" id="cd00201">
    <property type="entry name" value="WW"/>
    <property type="match status" value="2"/>
</dbReference>
<keyword evidence="6" id="KW-0175">Coiled coil</keyword>
<dbReference type="PROSITE" id="PS51676">
    <property type="entry name" value="FF"/>
    <property type="match status" value="2"/>
</dbReference>
<gene>
    <name evidence="10" type="ORF">AX774_g1540</name>
</gene>
<reference evidence="11" key="1">
    <citation type="submission" date="2017-01" db="EMBL/GenBank/DDBJ databases">
        <authorList>
            <person name="Wang Y."/>
            <person name="White M."/>
            <person name="Kvist S."/>
            <person name="Moncalvo J.-M."/>
        </authorList>
    </citation>
    <scope>NUCLEOTIDE SEQUENCE [LARGE SCALE GENOMIC DNA]</scope>
    <source>
        <strain evidence="11">COL-18-3</strain>
    </source>
</reference>
<dbReference type="SMART" id="SM00441">
    <property type="entry name" value="FF"/>
    <property type="match status" value="3"/>
</dbReference>
<evidence type="ECO:0000256" key="5">
    <source>
        <dbReference type="ARBA" id="ARBA00023242"/>
    </source>
</evidence>
<evidence type="ECO:0000256" key="7">
    <source>
        <dbReference type="SAM" id="MobiDB-lite"/>
    </source>
</evidence>
<evidence type="ECO:0000256" key="3">
    <source>
        <dbReference type="ARBA" id="ARBA00022737"/>
    </source>
</evidence>
<dbReference type="SUPFAM" id="SSF51045">
    <property type="entry name" value="WW domain"/>
    <property type="match status" value="2"/>
</dbReference>
<dbReference type="GO" id="GO:0003723">
    <property type="term" value="F:RNA binding"/>
    <property type="evidence" value="ECO:0007669"/>
    <property type="project" value="TreeGrafter"/>
</dbReference>
<evidence type="ECO:0000259" key="9">
    <source>
        <dbReference type="PROSITE" id="PS51676"/>
    </source>
</evidence>
<keyword evidence="11" id="KW-1185">Reference proteome</keyword>
<evidence type="ECO:0000259" key="8">
    <source>
        <dbReference type="PROSITE" id="PS50020"/>
    </source>
</evidence>
<feature type="region of interest" description="Disordered" evidence="7">
    <location>
        <begin position="908"/>
        <end position="973"/>
    </location>
</feature>
<sequence>MISKLHADKDQSLRLVEEWEREVCVFFTRCWRFVASCYSGFKSLDSNGRALVSIDMNQFWHKKNRMLLQQLTKLSQLLDTTVSMHSDYFAFELCYLNIISSIYRLNSMVFSKDLQSPASSYSQSKISVLKDIITQINHLLAIFSGVSHETLLEIDKLRLFVCANRIYLDDINISEFATLFNSFVSECQRIRDDLKSLGGGEDLELYDKFLSGVPPTVGVNSDEFVLLCKATIEQFIRDFVPLNNMPRDYSNILKICAEINTPASTMPVEFNYLFPYGLDLDFTVYGHLNSIGDLAVMLSLPTSETIFCKINNDKETTNSGIKADSPTNTHKSYPNISGDTQPSSIDLHTKVYVRLPCTSGEISNITVRIEWETHKAADGRIYYFNKLTNKSTWEKPEELKSGTEVCTNIYPFFALKATRWKEYVAPGGKAYWYNSATKETTWNKPAELENKANVRKDLPPLPTTLDFKSKEKAEEAFMLLLEHKGVGSDWDWEQAMRAVISHPLYKCLGSVSERREVFERYKIEQQSKEQEELRNARLRNRKKFFELLDLLPLTENSRFQKVVLIASDDESFNAITNSAERQELFDQYMNQYTRRIRDLRRFQHKEYAKQLDKLLESMSNITVFSDWREVKQQLLENPTISSLIESPNQLDSSVLEADGSLEYAKTDKFEWKRSFSIKEGLNLFDLLEAFQRRISHLEQQCHDELEKERKVRFRAERKARDGFRELLQEHLNLRHITPVSMWKSLYPLIKDDERYRNILGSQGSTPLELFWDCVEGLNDEVYKARKKIESIIKSESFSFTVSTTIDNLSLFLKANNFACSESILIYVHEQLMIKANRKLSDETRKRTRAIDSFVDYLKYDLSPPIEKSSTFESEKSRLLGLPNFPRKYIDEQSLLEIYNHVISDRKAEKKPSISDDPGHGDVHAAHTASKNASISGALDKELSGSPKPNHEAPCSPHSIQSDDSHNPKRMKQS</sequence>